<evidence type="ECO:0000313" key="2">
    <source>
        <dbReference type="Ensembl" id="ENSATEP00000042608.1"/>
    </source>
</evidence>
<feature type="domain" description="C-type lectin" evidence="1">
    <location>
        <begin position="40"/>
        <end position="102"/>
    </location>
</feature>
<dbReference type="InterPro" id="IPR016186">
    <property type="entry name" value="C-type_lectin-like/link_sf"/>
</dbReference>
<reference evidence="2" key="2">
    <citation type="submission" date="2025-08" db="UniProtKB">
        <authorList>
            <consortium name="Ensembl"/>
        </authorList>
    </citation>
    <scope>IDENTIFICATION</scope>
</reference>
<keyword evidence="3" id="KW-1185">Reference proteome</keyword>
<dbReference type="SUPFAM" id="SSF56436">
    <property type="entry name" value="C-type lectin-like"/>
    <property type="match status" value="1"/>
</dbReference>
<gene>
    <name evidence="2" type="primary">DPT</name>
</gene>
<dbReference type="Proteomes" id="UP000265040">
    <property type="component" value="Chromosome 18"/>
</dbReference>
<reference evidence="2" key="1">
    <citation type="submission" date="2021-04" db="EMBL/GenBank/DDBJ databases">
        <authorList>
            <consortium name="Wellcome Sanger Institute Data Sharing"/>
        </authorList>
    </citation>
    <scope>NUCLEOTIDE SEQUENCE [LARGE SCALE GENOMIC DNA]</scope>
</reference>
<sequence length="144" mass="16778">MMTDRILLGVLYLSGQSNIYLSFFFFTGWPVFTMCIFHQYHYVPDLKTWTEAQSYCTQTYTNLATVESTEEMNQLINTVSSAGYNSEVWIGLYSQINWTWSDAAGRRHIVKLRMRLEDSSEDLNDPAVKADMLKKVSLQNFKHH</sequence>
<dbReference type="GeneTree" id="ENSGT00940000163911"/>
<dbReference type="AlphaFoldDB" id="A0A7N6A4N0"/>
<name>A0A7N6A4N0_ANATE</name>
<evidence type="ECO:0000313" key="3">
    <source>
        <dbReference type="Proteomes" id="UP000265040"/>
    </source>
</evidence>
<dbReference type="PANTHER" id="PTHR45784">
    <property type="entry name" value="C-TYPE LECTIN DOMAIN FAMILY 20 MEMBER A-RELATED"/>
    <property type="match status" value="1"/>
</dbReference>
<dbReference type="PROSITE" id="PS50041">
    <property type="entry name" value="C_TYPE_LECTIN_2"/>
    <property type="match status" value="1"/>
</dbReference>
<dbReference type="Gene3D" id="3.10.100.10">
    <property type="entry name" value="Mannose-Binding Protein A, subunit A"/>
    <property type="match status" value="1"/>
</dbReference>
<organism evidence="2 3">
    <name type="scientific">Anabas testudineus</name>
    <name type="common">Climbing perch</name>
    <name type="synonym">Anthias testudineus</name>
    <dbReference type="NCBI Taxonomy" id="64144"/>
    <lineage>
        <taxon>Eukaryota</taxon>
        <taxon>Metazoa</taxon>
        <taxon>Chordata</taxon>
        <taxon>Craniata</taxon>
        <taxon>Vertebrata</taxon>
        <taxon>Euteleostomi</taxon>
        <taxon>Actinopterygii</taxon>
        <taxon>Neopterygii</taxon>
        <taxon>Teleostei</taxon>
        <taxon>Neoteleostei</taxon>
        <taxon>Acanthomorphata</taxon>
        <taxon>Anabantaria</taxon>
        <taxon>Anabantiformes</taxon>
        <taxon>Anabantoidei</taxon>
        <taxon>Anabantidae</taxon>
        <taxon>Anabas</taxon>
    </lineage>
</organism>
<evidence type="ECO:0000259" key="1">
    <source>
        <dbReference type="PROSITE" id="PS50041"/>
    </source>
</evidence>
<protein>
    <recommendedName>
        <fullName evidence="1">C-type lectin domain-containing protein</fullName>
    </recommendedName>
</protein>
<dbReference type="InterPro" id="IPR001304">
    <property type="entry name" value="C-type_lectin-like"/>
</dbReference>
<dbReference type="Ensembl" id="ENSATET00000072778.1">
    <property type="protein sequence ID" value="ENSATEP00000042608.1"/>
    <property type="gene ID" value="ENSATEG00000020507.2"/>
</dbReference>
<reference evidence="2" key="3">
    <citation type="submission" date="2025-09" db="UniProtKB">
        <authorList>
            <consortium name="Ensembl"/>
        </authorList>
    </citation>
    <scope>IDENTIFICATION</scope>
</reference>
<dbReference type="InterPro" id="IPR016187">
    <property type="entry name" value="CTDL_fold"/>
</dbReference>
<proteinExistence type="predicted"/>
<dbReference type="Pfam" id="PF00059">
    <property type="entry name" value="Lectin_C"/>
    <property type="match status" value="1"/>
</dbReference>
<dbReference type="PANTHER" id="PTHR45784:SF3">
    <property type="entry name" value="C-TYPE LECTIN DOMAIN FAMILY 4 MEMBER K-LIKE-RELATED"/>
    <property type="match status" value="1"/>
</dbReference>
<accession>A0A7N6A4N0</accession>